<keyword evidence="8" id="KW-1185">Reference proteome</keyword>
<dbReference type="eggNOG" id="KOG1061">
    <property type="taxonomic scope" value="Eukaryota"/>
</dbReference>
<evidence type="ECO:0000256" key="5">
    <source>
        <dbReference type="ARBA" id="ARBA00023136"/>
    </source>
</evidence>
<evidence type="ECO:0000256" key="3">
    <source>
        <dbReference type="ARBA" id="ARBA00022448"/>
    </source>
</evidence>
<dbReference type="Pfam" id="PF01602">
    <property type="entry name" value="Adaptin_N"/>
    <property type="match status" value="1"/>
</dbReference>
<dbReference type="Gene3D" id="2.60.40.1150">
    <property type="match status" value="1"/>
</dbReference>
<dbReference type="PANTHER" id="PTHR11134">
    <property type="entry name" value="ADAPTOR COMPLEX SUBUNIT BETA FAMILY MEMBER"/>
    <property type="match status" value="1"/>
</dbReference>
<dbReference type="InParanoid" id="E1ZQM9"/>
<dbReference type="InterPro" id="IPR011989">
    <property type="entry name" value="ARM-like"/>
</dbReference>
<feature type="domain" description="Clathrin/coatomer adaptor adaptin-like N-terminal" evidence="6">
    <location>
        <begin position="12"/>
        <end position="545"/>
    </location>
</feature>
<reference evidence="7 8" key="1">
    <citation type="journal article" date="2010" name="Plant Cell">
        <title>The Chlorella variabilis NC64A genome reveals adaptation to photosymbiosis, coevolution with viruses, and cryptic sex.</title>
        <authorList>
            <person name="Blanc G."/>
            <person name="Duncan G."/>
            <person name="Agarkova I."/>
            <person name="Borodovsky M."/>
            <person name="Gurnon J."/>
            <person name="Kuo A."/>
            <person name="Lindquist E."/>
            <person name="Lucas S."/>
            <person name="Pangilinan J."/>
            <person name="Polle J."/>
            <person name="Salamov A."/>
            <person name="Terry A."/>
            <person name="Yamada T."/>
            <person name="Dunigan D.D."/>
            <person name="Grigoriev I.V."/>
            <person name="Claverie J.M."/>
            <person name="Van Etten J.L."/>
        </authorList>
    </citation>
    <scope>NUCLEOTIDE SEQUENCE [LARGE SCALE GENOMIC DNA]</scope>
    <source>
        <strain evidence="7 8">NC64A</strain>
    </source>
</reference>
<dbReference type="GO" id="GO:0012505">
    <property type="term" value="C:endomembrane system"/>
    <property type="evidence" value="ECO:0007669"/>
    <property type="project" value="UniProtKB-SubCell"/>
</dbReference>
<evidence type="ECO:0000313" key="7">
    <source>
        <dbReference type="EMBL" id="EFN51746.1"/>
    </source>
</evidence>
<accession>E1ZQM9</accession>
<protein>
    <recommendedName>
        <fullName evidence="6">Clathrin/coatomer adaptor adaptin-like N-terminal domain-containing protein</fullName>
    </recommendedName>
</protein>
<dbReference type="EMBL" id="GL433860">
    <property type="protein sequence ID" value="EFN51746.1"/>
    <property type="molecule type" value="Genomic_DNA"/>
</dbReference>
<keyword evidence="4" id="KW-0653">Protein transport</keyword>
<dbReference type="RefSeq" id="XP_005843848.1">
    <property type="nucleotide sequence ID" value="XM_005843786.1"/>
</dbReference>
<dbReference type="InterPro" id="IPR013037">
    <property type="entry name" value="Clathrin_b-adaptin_app_Ig-like"/>
</dbReference>
<dbReference type="InterPro" id="IPR026739">
    <property type="entry name" value="AP_beta"/>
</dbReference>
<dbReference type="OrthoDB" id="10254310at2759"/>
<dbReference type="AlphaFoldDB" id="E1ZQM9"/>
<evidence type="ECO:0000256" key="4">
    <source>
        <dbReference type="ARBA" id="ARBA00022927"/>
    </source>
</evidence>
<dbReference type="SUPFAM" id="SSF49348">
    <property type="entry name" value="Clathrin adaptor appendage domain"/>
    <property type="match status" value="1"/>
</dbReference>
<evidence type="ECO:0000256" key="2">
    <source>
        <dbReference type="ARBA" id="ARBA00006613"/>
    </source>
</evidence>
<dbReference type="InterPro" id="IPR013041">
    <property type="entry name" value="Clathrin_app_Ig-like_sf"/>
</dbReference>
<keyword evidence="3" id="KW-0813">Transport</keyword>
<dbReference type="STRING" id="554065.E1ZQM9"/>
<sequence length="809" mass="87496">MADGKYFSTTKKGEIHELKTELNAVDKSKKKDAVKKVIAAMTVGKDVSPLFPDVINQMQTDDMELKKLVYLYLINYAKTQPDLAIMAVNTFVKDSQDPNPLIRALAVRTMGCIRVDKITEYLCDPLHRCLKDEDPYVRKTAAVCVAKLYDINAELVEDRGFLDMLKAGWGTAAGWGLLLDLIGDANPMVVANAVAALSEIQELGGKPVLELTLGTVSKLLRALNECTEWGQVFILDSVVNYLPADGKDAEAVVERVLPRLQHANSAVVLSAIKVILKNLQYINDETVRAALSRKLAPPLVTLLGAEPELQYVALRNIGLIIQGQPSVLANDVKVFFCKYNDPSYVKMEKLDIMMKLINEQNIDQVLLEFKEYATEVDVDFVRKAVRAIGYCAISIQSAAERCINVLLELIGTKVNYVVQESIVVIKDIFRRYPNRYESIIGTLCDSLESLDEPEAKASMVWIIGEYAERIDNADELLEQFLESFPEETAAVQLALMTATVKLFLKKPVEKPQQLIQLVLTYATQETDNPDLRDRAYIYWRLLSTDPEAAKDVVLAEKPTISGAHDGTEPALLNELLGELGSLASVYHKPASSFVSKMRLAVHRADDLAAAAARGSHSGDSETLTSAVVAESPLAGLGASAALTPTPPVPDLLGDLLDLDVPAPAPAAAAAAAPPDAPNLPMVFGEDKGKGVVLCAALSQQAEGYVYQLSVSNVAVGAPLNGFMIQLNKNALGLAPASQHVALDAVPPGATATARVPMVHNPALAAPEQGQLLQVAIKCNPLGVLYFNDSIPAQLLAPPPPAAAQGAFFF</sequence>
<dbReference type="SUPFAM" id="SSF48371">
    <property type="entry name" value="ARM repeat"/>
    <property type="match status" value="1"/>
</dbReference>
<dbReference type="GeneID" id="17351180"/>
<dbReference type="OMA" id="NPPEVQW"/>
<comment type="subcellular location">
    <subcellularLocation>
        <location evidence="1">Endomembrane system</location>
    </subcellularLocation>
</comment>
<dbReference type="FunCoup" id="E1ZQM9">
    <property type="interactions" value="1982"/>
</dbReference>
<gene>
    <name evidence="7" type="ORF">CHLNCDRAFT_32823</name>
</gene>
<keyword evidence="5" id="KW-0472">Membrane</keyword>
<dbReference type="KEGG" id="cvr:CHLNCDRAFT_32823"/>
<dbReference type="Proteomes" id="UP000008141">
    <property type="component" value="Unassembled WGS sequence"/>
</dbReference>
<comment type="similarity">
    <text evidence="2">Belongs to the adaptor complexes large subunit family.</text>
</comment>
<dbReference type="InterPro" id="IPR016024">
    <property type="entry name" value="ARM-type_fold"/>
</dbReference>
<dbReference type="GO" id="GO:0006886">
    <property type="term" value="P:intracellular protein transport"/>
    <property type="evidence" value="ECO:0007669"/>
    <property type="project" value="InterPro"/>
</dbReference>
<dbReference type="GO" id="GO:0030117">
    <property type="term" value="C:membrane coat"/>
    <property type="evidence" value="ECO:0007669"/>
    <property type="project" value="InterPro"/>
</dbReference>
<evidence type="ECO:0000259" key="6">
    <source>
        <dbReference type="Pfam" id="PF01602"/>
    </source>
</evidence>
<dbReference type="FunFam" id="1.25.10.10:FF:000002">
    <property type="entry name" value="AP complex subunit beta"/>
    <property type="match status" value="1"/>
</dbReference>
<dbReference type="GO" id="GO:0016192">
    <property type="term" value="P:vesicle-mediated transport"/>
    <property type="evidence" value="ECO:0007669"/>
    <property type="project" value="InterPro"/>
</dbReference>
<dbReference type="Gene3D" id="1.25.10.10">
    <property type="entry name" value="Leucine-rich Repeat Variant"/>
    <property type="match status" value="1"/>
</dbReference>
<organism evidence="8">
    <name type="scientific">Chlorella variabilis</name>
    <name type="common">Green alga</name>
    <dbReference type="NCBI Taxonomy" id="554065"/>
    <lineage>
        <taxon>Eukaryota</taxon>
        <taxon>Viridiplantae</taxon>
        <taxon>Chlorophyta</taxon>
        <taxon>core chlorophytes</taxon>
        <taxon>Trebouxiophyceae</taxon>
        <taxon>Chlorellales</taxon>
        <taxon>Chlorellaceae</taxon>
        <taxon>Chlorella clade</taxon>
        <taxon>Chlorella</taxon>
    </lineage>
</organism>
<name>E1ZQM9_CHLVA</name>
<dbReference type="InterPro" id="IPR002553">
    <property type="entry name" value="Clathrin/coatomer_adapt-like_N"/>
</dbReference>
<evidence type="ECO:0000256" key="1">
    <source>
        <dbReference type="ARBA" id="ARBA00004308"/>
    </source>
</evidence>
<proteinExistence type="inferred from homology"/>
<evidence type="ECO:0000313" key="8">
    <source>
        <dbReference type="Proteomes" id="UP000008141"/>
    </source>
</evidence>